<dbReference type="Proteomes" id="UP000189431">
    <property type="component" value="Unassembled WGS sequence"/>
</dbReference>
<feature type="domain" description="AB hydrolase-1" evidence="3">
    <location>
        <begin position="48"/>
        <end position="246"/>
    </location>
</feature>
<keyword evidence="2 4" id="KW-0378">Hydrolase</keyword>
<dbReference type="InterPro" id="IPR051601">
    <property type="entry name" value="Serine_prot/Carboxylest_S33"/>
</dbReference>
<dbReference type="EMBL" id="MUFR01000003">
    <property type="protein sequence ID" value="OOF35166.1"/>
    <property type="molecule type" value="Genomic_DNA"/>
</dbReference>
<reference evidence="5" key="1">
    <citation type="submission" date="2017-01" db="EMBL/GenBank/DDBJ databases">
        <title>Draft genome of the species Salinivibrio costicola subsp. alcaliphilus.</title>
        <authorList>
            <person name="Lopez-Hermoso C."/>
            <person name="De La Haba R."/>
            <person name="Sanchez-Porro C."/>
            <person name="Ventosa A."/>
        </authorList>
    </citation>
    <scope>NUCLEOTIDE SEQUENCE [LARGE SCALE GENOMIC DNA]</scope>
    <source>
        <strain evidence="5">CBH448</strain>
    </source>
</reference>
<name>A0ABX3KTW2_SALCS</name>
<dbReference type="Pfam" id="PF00561">
    <property type="entry name" value="Abhydrolase_1"/>
    <property type="match status" value="1"/>
</dbReference>
<dbReference type="InterPro" id="IPR000073">
    <property type="entry name" value="AB_hydrolase_1"/>
</dbReference>
<dbReference type="PRINTS" id="PR00793">
    <property type="entry name" value="PROAMNOPTASE"/>
</dbReference>
<comment type="caution">
    <text evidence="4">The sequence shown here is derived from an EMBL/GenBank/DDBJ whole genome shotgun (WGS) entry which is preliminary data.</text>
</comment>
<evidence type="ECO:0000259" key="3">
    <source>
        <dbReference type="Pfam" id="PF00561"/>
    </source>
</evidence>
<keyword evidence="5" id="KW-1185">Reference proteome</keyword>
<accession>A0ABX3KTW2</accession>
<comment type="similarity">
    <text evidence="1">Belongs to the peptidase S33 family.</text>
</comment>
<dbReference type="GO" id="GO:0016787">
    <property type="term" value="F:hydrolase activity"/>
    <property type="evidence" value="ECO:0007669"/>
    <property type="project" value="UniProtKB-KW"/>
</dbReference>
<dbReference type="InterPro" id="IPR002410">
    <property type="entry name" value="Peptidase_S33"/>
</dbReference>
<dbReference type="Gene3D" id="3.40.50.1820">
    <property type="entry name" value="alpha/beta hydrolase"/>
    <property type="match status" value="1"/>
</dbReference>
<dbReference type="PANTHER" id="PTHR43248">
    <property type="entry name" value="2-SUCCINYL-6-HYDROXY-2,4-CYCLOHEXADIENE-1-CARBOXYLATE SYNTHASE"/>
    <property type="match status" value="1"/>
</dbReference>
<dbReference type="SUPFAM" id="SSF53474">
    <property type="entry name" value="alpha/beta-Hydrolases"/>
    <property type="match status" value="1"/>
</dbReference>
<proteinExistence type="inferred from homology"/>
<evidence type="ECO:0000256" key="1">
    <source>
        <dbReference type="ARBA" id="ARBA00010088"/>
    </source>
</evidence>
<dbReference type="InterPro" id="IPR029058">
    <property type="entry name" value="AB_hydrolase_fold"/>
</dbReference>
<dbReference type="PANTHER" id="PTHR43248:SF2">
    <property type="entry name" value="PROLYL AMINOPEPTIDASE"/>
    <property type="match status" value="1"/>
</dbReference>
<sequence>MQDLYDRYIRYRSHRVEVPLDHSDANSTPITIFAREVVDTRHHEADLPWLVYFQGGPGMESPRPNGATGWLKRALDDYRVLLLDQRGTGLSSPVNHQTLAHLTPAEQAAYLSHFRADSIVKDAECLRETLGIKQWAILGQSFGGFCALTYLSFFPQSLSRAFVTGGIPPLEGHADAVYQKTYQRVEDKNQQFFAQFPDAQARCHEIAQYLQNNAVTLPNGQPFTVEQFQTIGLNLGRGHAGLPLYYLLERAFIEVNGERTLSYPFLNAMQADQGYLTNPFYAILHESIYCQQQASQWSAHRVRDQFPQFHYQPDQPFRFTGEMVYPWMFDQLATLKPLKDAAMLLAEKSDWPALYDLDALKCNTVPLACATYVDDMFVEFDYSRQTLAQIANSQAWMTNEYEHNGIGVDGERILSRLIEIGDHIAATQAPGRG</sequence>
<dbReference type="RefSeq" id="WP_077668943.1">
    <property type="nucleotide sequence ID" value="NZ_MUFR01000003.1"/>
</dbReference>
<protein>
    <submittedName>
        <fullName evidence="4">Alpha/beta hydrolase</fullName>
    </submittedName>
</protein>
<organism evidence="4 5">
    <name type="scientific">Salinivibrio costicola subsp. alcaliphilus</name>
    <dbReference type="NCBI Taxonomy" id="272773"/>
    <lineage>
        <taxon>Bacteria</taxon>
        <taxon>Pseudomonadati</taxon>
        <taxon>Pseudomonadota</taxon>
        <taxon>Gammaproteobacteria</taxon>
        <taxon>Vibrionales</taxon>
        <taxon>Vibrionaceae</taxon>
        <taxon>Salinivibrio</taxon>
    </lineage>
</organism>
<evidence type="ECO:0000256" key="2">
    <source>
        <dbReference type="ARBA" id="ARBA00022801"/>
    </source>
</evidence>
<evidence type="ECO:0000313" key="5">
    <source>
        <dbReference type="Proteomes" id="UP000189431"/>
    </source>
</evidence>
<gene>
    <name evidence="4" type="ORF">BZJ21_01420</name>
</gene>
<evidence type="ECO:0000313" key="4">
    <source>
        <dbReference type="EMBL" id="OOF35166.1"/>
    </source>
</evidence>